<dbReference type="InParanoid" id="A0A165MDL6"/>
<dbReference type="Pfam" id="PF10544">
    <property type="entry name" value="T5orf172"/>
    <property type="match status" value="1"/>
</dbReference>
<dbReference type="InterPro" id="IPR053006">
    <property type="entry name" value="Meiosis_regulatory"/>
</dbReference>
<feature type="region of interest" description="Disordered" evidence="1">
    <location>
        <begin position="171"/>
        <end position="190"/>
    </location>
</feature>
<feature type="region of interest" description="Disordered" evidence="1">
    <location>
        <begin position="122"/>
        <end position="159"/>
    </location>
</feature>
<evidence type="ECO:0000313" key="3">
    <source>
        <dbReference type="EMBL" id="KZV99113.1"/>
    </source>
</evidence>
<reference evidence="3 4" key="1">
    <citation type="journal article" date="2016" name="Mol. Biol. Evol.">
        <title>Comparative Genomics of Early-Diverging Mushroom-Forming Fungi Provides Insights into the Origins of Lignocellulose Decay Capabilities.</title>
        <authorList>
            <person name="Nagy L.G."/>
            <person name="Riley R."/>
            <person name="Tritt A."/>
            <person name="Adam C."/>
            <person name="Daum C."/>
            <person name="Floudas D."/>
            <person name="Sun H."/>
            <person name="Yadav J.S."/>
            <person name="Pangilinan J."/>
            <person name="Larsson K.H."/>
            <person name="Matsuura K."/>
            <person name="Barry K."/>
            <person name="Labutti K."/>
            <person name="Kuo R."/>
            <person name="Ohm R.A."/>
            <person name="Bhattacharya S.S."/>
            <person name="Shirouzu T."/>
            <person name="Yoshinaga Y."/>
            <person name="Martin F.M."/>
            <person name="Grigoriev I.V."/>
            <person name="Hibbett D.S."/>
        </authorList>
    </citation>
    <scope>NUCLEOTIDE SEQUENCE [LARGE SCALE GENOMIC DNA]</scope>
    <source>
        <strain evidence="3 4">HHB12029</strain>
    </source>
</reference>
<evidence type="ECO:0000259" key="2">
    <source>
        <dbReference type="Pfam" id="PF10544"/>
    </source>
</evidence>
<proteinExistence type="predicted"/>
<protein>
    <recommendedName>
        <fullName evidence="2">Bacteriophage T5 Orf172 DNA-binding domain-containing protein</fullName>
    </recommendedName>
</protein>
<feature type="compositionally biased region" description="Low complexity" evidence="1">
    <location>
        <begin position="54"/>
        <end position="64"/>
    </location>
</feature>
<feature type="compositionally biased region" description="Pro residues" evidence="1">
    <location>
        <begin position="70"/>
        <end position="80"/>
    </location>
</feature>
<dbReference type="InterPro" id="IPR018306">
    <property type="entry name" value="Phage_T5_Orf172_DNA-bd"/>
</dbReference>
<sequence length="460" mass="50023">MSRPAPDRPAFPAAEPHKHKDASDELLGPMARLRLMGYGPANGRDPFVGGFTRPPASSSSASSPGRDKPLPPPPPMPQPAPYTTASVNAMYPIPPLPEPPRMYFPPPQPVLAVEALLAQPAPPHGPWRPFTHSASAPPPTVAPALATPQRRRSSSSATAAGLVLPSSACPARGGSVPPVTGSDPNQCSATTKAGKRCANKVKAGLPLTYIDGTPEELERYCHIHLKEALQPTGFYSRKQKSVWVEFEKWIPDWLSAETKAALRSEMEKAASSSDADGYIYTFELRQPALSADVHLKVGRTNNVGRRLHEWGKQCGKEVVPRGLWPAPADEGASMLVGRIRPGQPGPFVSRLERLIHLELADLAVMAPYLPEKDRPKLPQRPPNRRSSSDGTGTSAKKSPAKPPPRPRILCACGRMHQEIFMFSRARSGKYKDHIWDELVQPVIERWGKFVDEHVALPATS</sequence>
<dbReference type="PANTHER" id="PTHR28094:SF1">
    <property type="entry name" value="MEIOTICALLY UP-REGULATED GENE 113 PROTEIN"/>
    <property type="match status" value="1"/>
</dbReference>
<accession>A0A165MDL6</accession>
<feature type="compositionally biased region" description="Polar residues" evidence="1">
    <location>
        <begin position="384"/>
        <end position="393"/>
    </location>
</feature>
<feature type="region of interest" description="Disordered" evidence="1">
    <location>
        <begin position="1"/>
        <end position="83"/>
    </location>
</feature>
<dbReference type="STRING" id="1314781.A0A165MDL6"/>
<gene>
    <name evidence="3" type="ORF">EXIGLDRAFT_726200</name>
</gene>
<name>A0A165MDL6_EXIGL</name>
<dbReference type="Proteomes" id="UP000077266">
    <property type="component" value="Unassembled WGS sequence"/>
</dbReference>
<dbReference type="AlphaFoldDB" id="A0A165MDL6"/>
<evidence type="ECO:0000256" key="1">
    <source>
        <dbReference type="SAM" id="MobiDB-lite"/>
    </source>
</evidence>
<dbReference type="OrthoDB" id="2417614at2759"/>
<evidence type="ECO:0000313" key="4">
    <source>
        <dbReference type="Proteomes" id="UP000077266"/>
    </source>
</evidence>
<dbReference type="EMBL" id="KV425912">
    <property type="protein sequence ID" value="KZV99113.1"/>
    <property type="molecule type" value="Genomic_DNA"/>
</dbReference>
<organism evidence="3 4">
    <name type="scientific">Exidia glandulosa HHB12029</name>
    <dbReference type="NCBI Taxonomy" id="1314781"/>
    <lineage>
        <taxon>Eukaryota</taxon>
        <taxon>Fungi</taxon>
        <taxon>Dikarya</taxon>
        <taxon>Basidiomycota</taxon>
        <taxon>Agaricomycotina</taxon>
        <taxon>Agaricomycetes</taxon>
        <taxon>Auriculariales</taxon>
        <taxon>Exidiaceae</taxon>
        <taxon>Exidia</taxon>
    </lineage>
</organism>
<feature type="domain" description="Bacteriophage T5 Orf172 DNA-binding" evidence="2">
    <location>
        <begin position="277"/>
        <end position="362"/>
    </location>
</feature>
<keyword evidence="4" id="KW-1185">Reference proteome</keyword>
<dbReference type="PANTHER" id="PTHR28094">
    <property type="entry name" value="MEIOTICALLY UP-REGULATED GENE 113 PROTEIN"/>
    <property type="match status" value="1"/>
</dbReference>
<feature type="region of interest" description="Disordered" evidence="1">
    <location>
        <begin position="370"/>
        <end position="408"/>
    </location>
</feature>